<accession>A0ABQ5HLQ5</accession>
<evidence type="ECO:0000259" key="1">
    <source>
        <dbReference type="PROSITE" id="PS50994"/>
    </source>
</evidence>
<feature type="domain" description="Integrase catalytic" evidence="1">
    <location>
        <begin position="44"/>
        <end position="137"/>
    </location>
</feature>
<dbReference type="PANTHER" id="PTHR35046:SF26">
    <property type="entry name" value="RNA-DIRECTED DNA POLYMERASE"/>
    <property type="match status" value="1"/>
</dbReference>
<keyword evidence="3" id="KW-1185">Reference proteome</keyword>
<dbReference type="EMBL" id="BQNB010019694">
    <property type="protein sequence ID" value="GJT88058.1"/>
    <property type="molecule type" value="Genomic_DNA"/>
</dbReference>
<dbReference type="Gene3D" id="3.30.420.10">
    <property type="entry name" value="Ribonuclease H-like superfamily/Ribonuclease H"/>
    <property type="match status" value="1"/>
</dbReference>
<dbReference type="Proteomes" id="UP001151760">
    <property type="component" value="Unassembled WGS sequence"/>
</dbReference>
<sequence>MYQDLKLLYWWPNMKADIATHVSKCLTCMKVKAEHQKPSRLLQQPEIPVWKWERITMDFVSGLPRTPSGYDTFWVIGDRLTKSAHFLPMKKMDSMEKLTQLYLKEVVFRHGVPILIISDRDSHFTSRFGKSLQKALGTNLNMTRVGHVAYTLELPEELKGIHSTFHVSNLEKCLAEGDIVVPMDEIQLDDKLHMIEELVEVVDREVKRLKQSQIPVVKVCWNSQKGPEFTWEHEDQIRKKYPHLFTIKDEARKSG</sequence>
<evidence type="ECO:0000313" key="3">
    <source>
        <dbReference type="Proteomes" id="UP001151760"/>
    </source>
</evidence>
<reference evidence="2" key="1">
    <citation type="journal article" date="2022" name="Int. J. Mol. Sci.">
        <title>Draft Genome of Tanacetum Coccineum: Genomic Comparison of Closely Related Tanacetum-Family Plants.</title>
        <authorList>
            <person name="Yamashiro T."/>
            <person name="Shiraishi A."/>
            <person name="Nakayama K."/>
            <person name="Satake H."/>
        </authorList>
    </citation>
    <scope>NUCLEOTIDE SEQUENCE</scope>
</reference>
<gene>
    <name evidence="2" type="ORF">Tco_1069775</name>
</gene>
<evidence type="ECO:0000313" key="2">
    <source>
        <dbReference type="EMBL" id="GJT88058.1"/>
    </source>
</evidence>
<dbReference type="PROSITE" id="PS50994">
    <property type="entry name" value="INTEGRASE"/>
    <property type="match status" value="1"/>
</dbReference>
<dbReference type="InterPro" id="IPR056924">
    <property type="entry name" value="SH3_Tf2-1"/>
</dbReference>
<name>A0ABQ5HLQ5_9ASTR</name>
<dbReference type="GO" id="GO:0003964">
    <property type="term" value="F:RNA-directed DNA polymerase activity"/>
    <property type="evidence" value="ECO:0007669"/>
    <property type="project" value="UniProtKB-KW"/>
</dbReference>
<dbReference type="SUPFAM" id="SSF53098">
    <property type="entry name" value="Ribonuclease H-like"/>
    <property type="match status" value="1"/>
</dbReference>
<dbReference type="InterPro" id="IPR001584">
    <property type="entry name" value="Integrase_cat-core"/>
</dbReference>
<dbReference type="Gene3D" id="1.10.340.70">
    <property type="match status" value="1"/>
</dbReference>
<keyword evidence="2" id="KW-0695">RNA-directed DNA polymerase</keyword>
<reference evidence="2" key="2">
    <citation type="submission" date="2022-01" db="EMBL/GenBank/DDBJ databases">
        <authorList>
            <person name="Yamashiro T."/>
            <person name="Shiraishi A."/>
            <person name="Satake H."/>
            <person name="Nakayama K."/>
        </authorList>
    </citation>
    <scope>NUCLEOTIDE SEQUENCE</scope>
</reference>
<comment type="caution">
    <text evidence="2">The sequence shown here is derived from an EMBL/GenBank/DDBJ whole genome shotgun (WGS) entry which is preliminary data.</text>
</comment>
<dbReference type="PANTHER" id="PTHR35046">
    <property type="entry name" value="ZINC KNUCKLE (CCHC-TYPE) FAMILY PROTEIN"/>
    <property type="match status" value="1"/>
</dbReference>
<proteinExistence type="predicted"/>
<dbReference type="Pfam" id="PF17921">
    <property type="entry name" value="Integrase_H2C2"/>
    <property type="match status" value="1"/>
</dbReference>
<dbReference type="InterPro" id="IPR041588">
    <property type="entry name" value="Integrase_H2C2"/>
</dbReference>
<keyword evidence="2" id="KW-0808">Transferase</keyword>
<dbReference type="Pfam" id="PF24626">
    <property type="entry name" value="SH3_Tf2-1"/>
    <property type="match status" value="1"/>
</dbReference>
<protein>
    <submittedName>
        <fullName evidence="2">Reverse transcriptase domain-containing protein</fullName>
    </submittedName>
</protein>
<keyword evidence="2" id="KW-0548">Nucleotidyltransferase</keyword>
<dbReference type="InterPro" id="IPR012337">
    <property type="entry name" value="RNaseH-like_sf"/>
</dbReference>
<dbReference type="InterPro" id="IPR036397">
    <property type="entry name" value="RNaseH_sf"/>
</dbReference>
<organism evidence="2 3">
    <name type="scientific">Tanacetum coccineum</name>
    <dbReference type="NCBI Taxonomy" id="301880"/>
    <lineage>
        <taxon>Eukaryota</taxon>
        <taxon>Viridiplantae</taxon>
        <taxon>Streptophyta</taxon>
        <taxon>Embryophyta</taxon>
        <taxon>Tracheophyta</taxon>
        <taxon>Spermatophyta</taxon>
        <taxon>Magnoliopsida</taxon>
        <taxon>eudicotyledons</taxon>
        <taxon>Gunneridae</taxon>
        <taxon>Pentapetalae</taxon>
        <taxon>asterids</taxon>
        <taxon>campanulids</taxon>
        <taxon>Asterales</taxon>
        <taxon>Asteraceae</taxon>
        <taxon>Asteroideae</taxon>
        <taxon>Anthemideae</taxon>
        <taxon>Anthemidinae</taxon>
        <taxon>Tanacetum</taxon>
    </lineage>
</organism>